<sequence>MFFTLKIPTHPISDNDASRLAGTMSIVQYSKLNIDDTPYKGIGDRVVYNGKSYSSKPPFLNFVTGYFIKFVFQLKPALLQNQVAIYKLSAFLTNVIPILIIFIASRKILNLKHSLFLIFGTLIFSYSKFLTNHILEAAIHLLLFCFLIQKKQNVTTSLATGVLLSLILAIDITGGAIVIPVTLCWYIFVHKDDLNIKNLLLIFISSLPITILHFALNYIQFETFLPPQLLPNIYLSYENSKWLYNKTGFELLDDPILIRFFNYTFGTYGLFLYQPILLFSLFVKRFDKRWLFIIAITLGYILFNTIMQKNYGGSAFGPRRFLPLIPLLYILSIENINILLARSKILIILIGFIYSITVLISIIGYQNPWNNYDCEINGYSKYFPLICTIKHSFFLN</sequence>
<feature type="transmembrane region" description="Helical" evidence="1">
    <location>
        <begin position="116"/>
        <end position="149"/>
    </location>
</feature>
<keyword evidence="1" id="KW-0812">Transmembrane</keyword>
<feature type="transmembrane region" description="Helical" evidence="1">
    <location>
        <begin position="84"/>
        <end position="104"/>
    </location>
</feature>
<feature type="transmembrane region" description="Helical" evidence="1">
    <location>
        <begin position="290"/>
        <end position="308"/>
    </location>
</feature>
<accession>A0A2M8EMM2</accession>
<feature type="transmembrane region" description="Helical" evidence="1">
    <location>
        <begin position="200"/>
        <end position="221"/>
    </location>
</feature>
<gene>
    <name evidence="2" type="ORF">CO058_00620</name>
</gene>
<protein>
    <recommendedName>
        <fullName evidence="4">Glycosyltransferase RgtA/B/C/D-like domain-containing protein</fullName>
    </recommendedName>
</protein>
<keyword evidence="1" id="KW-0472">Membrane</keyword>
<feature type="transmembrane region" description="Helical" evidence="1">
    <location>
        <begin position="260"/>
        <end position="283"/>
    </location>
</feature>
<evidence type="ECO:0000256" key="1">
    <source>
        <dbReference type="SAM" id="Phobius"/>
    </source>
</evidence>
<feature type="transmembrane region" description="Helical" evidence="1">
    <location>
        <begin position="345"/>
        <end position="365"/>
    </location>
</feature>
<keyword evidence="1" id="KW-1133">Transmembrane helix</keyword>
<feature type="transmembrane region" description="Helical" evidence="1">
    <location>
        <begin position="161"/>
        <end position="188"/>
    </location>
</feature>
<evidence type="ECO:0000313" key="2">
    <source>
        <dbReference type="EMBL" id="PJC23980.1"/>
    </source>
</evidence>
<evidence type="ECO:0008006" key="4">
    <source>
        <dbReference type="Google" id="ProtNLM"/>
    </source>
</evidence>
<name>A0A2M8EMM2_UNCKA</name>
<comment type="caution">
    <text evidence="2">The sequence shown here is derived from an EMBL/GenBank/DDBJ whole genome shotgun (WGS) entry which is preliminary data.</text>
</comment>
<evidence type="ECO:0000313" key="3">
    <source>
        <dbReference type="Proteomes" id="UP000229756"/>
    </source>
</evidence>
<organism evidence="2 3">
    <name type="scientific">candidate division WWE3 bacterium CG_4_9_14_0_2_um_filter_35_11</name>
    <dbReference type="NCBI Taxonomy" id="1975077"/>
    <lineage>
        <taxon>Bacteria</taxon>
        <taxon>Katanobacteria</taxon>
    </lineage>
</organism>
<dbReference type="Proteomes" id="UP000229756">
    <property type="component" value="Unassembled WGS sequence"/>
</dbReference>
<dbReference type="EMBL" id="PFSJ01000005">
    <property type="protein sequence ID" value="PJC23980.1"/>
    <property type="molecule type" value="Genomic_DNA"/>
</dbReference>
<feature type="transmembrane region" description="Helical" evidence="1">
    <location>
        <begin position="320"/>
        <end position="340"/>
    </location>
</feature>
<reference evidence="3" key="1">
    <citation type="submission" date="2017-09" db="EMBL/GenBank/DDBJ databases">
        <title>Depth-based differentiation of microbial function through sediment-hosted aquifers and enrichment of novel symbionts in the deep terrestrial subsurface.</title>
        <authorList>
            <person name="Probst A.J."/>
            <person name="Ladd B."/>
            <person name="Jarett J.K."/>
            <person name="Geller-Mcgrath D.E."/>
            <person name="Sieber C.M.K."/>
            <person name="Emerson J.B."/>
            <person name="Anantharaman K."/>
            <person name="Thomas B.C."/>
            <person name="Malmstrom R."/>
            <person name="Stieglmeier M."/>
            <person name="Klingl A."/>
            <person name="Woyke T."/>
            <person name="Ryan C.M."/>
            <person name="Banfield J.F."/>
        </authorList>
    </citation>
    <scope>NUCLEOTIDE SEQUENCE [LARGE SCALE GENOMIC DNA]</scope>
</reference>
<proteinExistence type="predicted"/>
<dbReference type="AlphaFoldDB" id="A0A2M8EMM2"/>